<evidence type="ECO:0000313" key="3">
    <source>
        <dbReference type="Proteomes" id="UP001367508"/>
    </source>
</evidence>
<evidence type="ECO:0000313" key="2">
    <source>
        <dbReference type="EMBL" id="KAK7324042.1"/>
    </source>
</evidence>
<accession>A0AAN9KUW5</accession>
<keyword evidence="3" id="KW-1185">Reference proteome</keyword>
<name>A0AAN9KUW5_CANGL</name>
<organism evidence="2 3">
    <name type="scientific">Canavalia gladiata</name>
    <name type="common">Sword bean</name>
    <name type="synonym">Dolichos gladiatus</name>
    <dbReference type="NCBI Taxonomy" id="3824"/>
    <lineage>
        <taxon>Eukaryota</taxon>
        <taxon>Viridiplantae</taxon>
        <taxon>Streptophyta</taxon>
        <taxon>Embryophyta</taxon>
        <taxon>Tracheophyta</taxon>
        <taxon>Spermatophyta</taxon>
        <taxon>Magnoliopsida</taxon>
        <taxon>eudicotyledons</taxon>
        <taxon>Gunneridae</taxon>
        <taxon>Pentapetalae</taxon>
        <taxon>rosids</taxon>
        <taxon>fabids</taxon>
        <taxon>Fabales</taxon>
        <taxon>Fabaceae</taxon>
        <taxon>Papilionoideae</taxon>
        <taxon>50 kb inversion clade</taxon>
        <taxon>NPAAA clade</taxon>
        <taxon>indigoferoid/millettioid clade</taxon>
        <taxon>Phaseoleae</taxon>
        <taxon>Canavalia</taxon>
    </lineage>
</organism>
<dbReference type="EMBL" id="JAYMYQ010000006">
    <property type="protein sequence ID" value="KAK7324015.1"/>
    <property type="molecule type" value="Genomic_DNA"/>
</dbReference>
<proteinExistence type="predicted"/>
<reference evidence="2 3" key="1">
    <citation type="submission" date="2024-01" db="EMBL/GenBank/DDBJ databases">
        <title>The genomes of 5 underutilized Papilionoideae crops provide insights into root nodulation and disease resistanc.</title>
        <authorList>
            <person name="Jiang F."/>
        </authorList>
    </citation>
    <scope>NUCLEOTIDE SEQUENCE [LARGE SCALE GENOMIC DNA]</scope>
    <source>
        <strain evidence="2">LVBAO_FW01</strain>
        <tissue evidence="2">Leaves</tissue>
    </source>
</reference>
<gene>
    <name evidence="1" type="ORF">VNO77_27521</name>
    <name evidence="2" type="ORF">VNO77_27553</name>
</gene>
<dbReference type="Proteomes" id="UP001367508">
    <property type="component" value="Unassembled WGS sequence"/>
</dbReference>
<dbReference type="EMBL" id="JAYMYQ010000006">
    <property type="protein sequence ID" value="KAK7324042.1"/>
    <property type="molecule type" value="Genomic_DNA"/>
</dbReference>
<evidence type="ECO:0000313" key="1">
    <source>
        <dbReference type="EMBL" id="KAK7324015.1"/>
    </source>
</evidence>
<dbReference type="AlphaFoldDB" id="A0AAN9KUW5"/>
<protein>
    <submittedName>
        <fullName evidence="2">Uncharacterized protein</fullName>
    </submittedName>
</protein>
<comment type="caution">
    <text evidence="2">The sequence shown here is derived from an EMBL/GenBank/DDBJ whole genome shotgun (WGS) entry which is preliminary data.</text>
</comment>
<sequence>MHLTNLLFQQSKFQVSVPHRKTRFPHELPWRFQHEEVRQLVTGSSSSLKTRSNSSRLFEERKVPCTVRKPKNEARFIER</sequence>